<evidence type="ECO:0000313" key="1">
    <source>
        <dbReference type="EMBL" id="VBB44997.1"/>
    </source>
</evidence>
<sequence>MQEYWGMISSRHQAKLLSVAKKRGVDLDTAMRNIITYLMCDTSNPRRPAYFQEFVTARHIEGMIDMLVL</sequence>
<proteinExistence type="predicted"/>
<reference evidence="1" key="1">
    <citation type="submission" date="2018-07" db="EMBL/GenBank/DDBJ databases">
        <authorList>
            <consortium name="Genoscope - CEA"/>
            <person name="William W."/>
        </authorList>
    </citation>
    <scope>NUCLEOTIDE SEQUENCE</scope>
    <source>
        <strain evidence="1">IK1</strain>
    </source>
</reference>
<organism evidence="1">
    <name type="scientific">Uncultured Desulfatiglans sp</name>
    <dbReference type="NCBI Taxonomy" id="1748965"/>
    <lineage>
        <taxon>Bacteria</taxon>
        <taxon>Pseudomonadati</taxon>
        <taxon>Thermodesulfobacteriota</taxon>
        <taxon>Desulfobacteria</taxon>
        <taxon>Desulfatiglandales</taxon>
        <taxon>Desulfatiglandaceae</taxon>
        <taxon>Desulfatiglans</taxon>
        <taxon>environmental samples</taxon>
    </lineage>
</organism>
<dbReference type="AlphaFoldDB" id="A0A653AAA7"/>
<dbReference type="EMBL" id="UPXX01000029">
    <property type="protein sequence ID" value="VBB44997.1"/>
    <property type="molecule type" value="Genomic_DNA"/>
</dbReference>
<protein>
    <submittedName>
        <fullName evidence="1">Uncharacterized protein</fullName>
    </submittedName>
</protein>
<gene>
    <name evidence="1" type="ORF">TRIP_B350148</name>
</gene>
<accession>A0A653AAA7</accession>
<name>A0A653AAA7_UNCDX</name>